<reference evidence="1 2" key="1">
    <citation type="journal article" date="2019" name="Commun. Biol.">
        <title>The bagworm genome reveals a unique fibroin gene that provides high tensile strength.</title>
        <authorList>
            <person name="Kono N."/>
            <person name="Nakamura H."/>
            <person name="Ohtoshi R."/>
            <person name="Tomita M."/>
            <person name="Numata K."/>
            <person name="Arakawa K."/>
        </authorList>
    </citation>
    <scope>NUCLEOTIDE SEQUENCE [LARGE SCALE GENOMIC DNA]</scope>
</reference>
<dbReference type="Proteomes" id="UP000299102">
    <property type="component" value="Unassembled WGS sequence"/>
</dbReference>
<keyword evidence="2" id="KW-1185">Reference proteome</keyword>
<proteinExistence type="predicted"/>
<protein>
    <submittedName>
        <fullName evidence="1">Uncharacterized protein</fullName>
    </submittedName>
</protein>
<organism evidence="1 2">
    <name type="scientific">Eumeta variegata</name>
    <name type="common">Bagworm moth</name>
    <name type="synonym">Eumeta japonica</name>
    <dbReference type="NCBI Taxonomy" id="151549"/>
    <lineage>
        <taxon>Eukaryota</taxon>
        <taxon>Metazoa</taxon>
        <taxon>Ecdysozoa</taxon>
        <taxon>Arthropoda</taxon>
        <taxon>Hexapoda</taxon>
        <taxon>Insecta</taxon>
        <taxon>Pterygota</taxon>
        <taxon>Neoptera</taxon>
        <taxon>Endopterygota</taxon>
        <taxon>Lepidoptera</taxon>
        <taxon>Glossata</taxon>
        <taxon>Ditrysia</taxon>
        <taxon>Tineoidea</taxon>
        <taxon>Psychidae</taxon>
        <taxon>Oiketicinae</taxon>
        <taxon>Eumeta</taxon>
    </lineage>
</organism>
<accession>A0A4C1TNJ0</accession>
<evidence type="ECO:0000313" key="2">
    <source>
        <dbReference type="Proteomes" id="UP000299102"/>
    </source>
</evidence>
<evidence type="ECO:0000313" key="1">
    <source>
        <dbReference type="EMBL" id="GBP15480.1"/>
    </source>
</evidence>
<sequence>MSIVHYNDSGSTSRQSIYERFVCQRTSRDEAVRAADRMLREKDYRVHNLIMTSSIILLRRLFLGIENLAKSSIPISTQTALVPVRSQFSSQADDRMHSRSAGPAEAVQALHRRY</sequence>
<dbReference type="AlphaFoldDB" id="A0A4C1TNJ0"/>
<comment type="caution">
    <text evidence="1">The sequence shown here is derived from an EMBL/GenBank/DDBJ whole genome shotgun (WGS) entry which is preliminary data.</text>
</comment>
<gene>
    <name evidence="1" type="ORF">EVAR_9263_1</name>
</gene>
<name>A0A4C1TNJ0_EUMVA</name>
<dbReference type="EMBL" id="BGZK01000072">
    <property type="protein sequence ID" value="GBP15480.1"/>
    <property type="molecule type" value="Genomic_DNA"/>
</dbReference>